<dbReference type="HOGENOM" id="CLU_1500875_0_0_7"/>
<sequence>MSVLKHHLGMFEGYSFATQGAIFPHQSAQDVIDWDHHADAVEFWPCGDHEGVALVFYRQTAVTATDLIKLDELLTAIGNDAIETYARIHWLICLDDYPLDELTADMVTGLDIYYFIGEPFADLSQDAATALLEKLYPEQYASWQRGCPDQRFDPEAFWSTWTVHEIELSSCHILMARAW</sequence>
<evidence type="ECO:0000313" key="1">
    <source>
        <dbReference type="EMBL" id="ETW97296.1"/>
    </source>
</evidence>
<dbReference type="Proteomes" id="UP000019140">
    <property type="component" value="Unassembled WGS sequence"/>
</dbReference>
<accession>W4LJ01</accession>
<protein>
    <submittedName>
        <fullName evidence="1">Uncharacterized protein</fullName>
    </submittedName>
</protein>
<reference evidence="1 2" key="1">
    <citation type="journal article" date="2014" name="Nature">
        <title>An environmental bacterial taxon with a large and distinct metabolic repertoire.</title>
        <authorList>
            <person name="Wilson M.C."/>
            <person name="Mori T."/>
            <person name="Ruckert C."/>
            <person name="Uria A.R."/>
            <person name="Helf M.J."/>
            <person name="Takada K."/>
            <person name="Gernert C."/>
            <person name="Steffens U.A."/>
            <person name="Heycke N."/>
            <person name="Schmitt S."/>
            <person name="Rinke C."/>
            <person name="Helfrich E.J."/>
            <person name="Brachmann A.O."/>
            <person name="Gurgui C."/>
            <person name="Wakimoto T."/>
            <person name="Kracht M."/>
            <person name="Crusemann M."/>
            <person name="Hentschel U."/>
            <person name="Abe I."/>
            <person name="Matsunaga S."/>
            <person name="Kalinowski J."/>
            <person name="Takeyama H."/>
            <person name="Piel J."/>
        </authorList>
    </citation>
    <scope>NUCLEOTIDE SEQUENCE [LARGE SCALE GENOMIC DNA]</scope>
    <source>
        <strain evidence="2">TSY2</strain>
    </source>
</reference>
<organism evidence="1 2">
    <name type="scientific">Candidatus Entotheonella gemina</name>
    <dbReference type="NCBI Taxonomy" id="1429439"/>
    <lineage>
        <taxon>Bacteria</taxon>
        <taxon>Pseudomonadati</taxon>
        <taxon>Nitrospinota/Tectimicrobiota group</taxon>
        <taxon>Candidatus Tectimicrobiota</taxon>
        <taxon>Candidatus Entotheonellia</taxon>
        <taxon>Candidatus Entotheonellales</taxon>
        <taxon>Candidatus Entotheonellaceae</taxon>
        <taxon>Candidatus Entotheonella</taxon>
    </lineage>
</organism>
<keyword evidence="2" id="KW-1185">Reference proteome</keyword>
<gene>
    <name evidence="1" type="ORF">ETSY2_44855</name>
</gene>
<comment type="caution">
    <text evidence="1">The sequence shown here is derived from an EMBL/GenBank/DDBJ whole genome shotgun (WGS) entry which is preliminary data.</text>
</comment>
<evidence type="ECO:0000313" key="2">
    <source>
        <dbReference type="Proteomes" id="UP000019140"/>
    </source>
</evidence>
<dbReference type="AlphaFoldDB" id="W4LJ01"/>
<name>W4LJ01_9BACT</name>
<dbReference type="EMBL" id="AZHX01002077">
    <property type="protein sequence ID" value="ETW97296.1"/>
    <property type="molecule type" value="Genomic_DNA"/>
</dbReference>
<proteinExistence type="predicted"/>